<reference evidence="1" key="2">
    <citation type="submission" date="2021-04" db="EMBL/GenBank/DDBJ databases">
        <authorList>
            <person name="Gilroy R."/>
        </authorList>
    </citation>
    <scope>NUCLEOTIDE SEQUENCE</scope>
    <source>
        <strain evidence="1">421</strain>
    </source>
</reference>
<evidence type="ECO:0000313" key="2">
    <source>
        <dbReference type="Proteomes" id="UP000824205"/>
    </source>
</evidence>
<organism evidence="1 2">
    <name type="scientific">Candidatus Eubacterium faecipullorum</name>
    <dbReference type="NCBI Taxonomy" id="2838571"/>
    <lineage>
        <taxon>Bacteria</taxon>
        <taxon>Bacillati</taxon>
        <taxon>Bacillota</taxon>
        <taxon>Clostridia</taxon>
        <taxon>Eubacteriales</taxon>
        <taxon>Eubacteriaceae</taxon>
        <taxon>Eubacterium</taxon>
    </lineage>
</organism>
<gene>
    <name evidence="1" type="ORF">IAA48_04775</name>
</gene>
<dbReference type="InterPro" id="IPR039498">
    <property type="entry name" value="NTP_transf_5"/>
</dbReference>
<accession>A0A9D1RCL6</accession>
<protein>
    <submittedName>
        <fullName evidence="1">Nucleotidyltransferase family protein</fullName>
    </submittedName>
</protein>
<evidence type="ECO:0000313" key="1">
    <source>
        <dbReference type="EMBL" id="HIW85791.1"/>
    </source>
</evidence>
<dbReference type="EMBL" id="DXGE01000020">
    <property type="protein sequence ID" value="HIW85791.1"/>
    <property type="molecule type" value="Genomic_DNA"/>
</dbReference>
<proteinExistence type="predicted"/>
<sequence>MNREQKYLIRLSAAYLTGERFSLESDIDYAALMSEAMRHNLFGVAFCALTQADNAKEIIGADRFERLQGMFTDSIFNSNLLQSVYDTAEAALEGAGIRFAPFKGIVIKEYYPVPETRTMGDADLLIDLKNRTAARKALEAAGFKCQNSNGPVWDYDKNGVRCEVHTRILNGRIGSTRATEYFENAIEKAEFDGLEGRFDDDYHFEYLIAHLAHHFCFYGAGIRMVLDLAVMLKFRNIDIDRVIRELDTCGLGEFARAMLTVCHEWYGYGRDYGTDTQKAQDFLACHGAFGTSNRNAAAVMKRRELEDGKSAGTFKTRFRLLFPPYERLKEIPYIKFIENRPYLTPLAWIYRFFYNLKNRRSFMLGTVKHLSDNSSYSEAEEELEFLKGIGLG</sequence>
<dbReference type="Pfam" id="PF14907">
    <property type="entry name" value="NTP_transf_5"/>
    <property type="match status" value="1"/>
</dbReference>
<reference evidence="1" key="1">
    <citation type="journal article" date="2021" name="PeerJ">
        <title>Extensive microbial diversity within the chicken gut microbiome revealed by metagenomics and culture.</title>
        <authorList>
            <person name="Gilroy R."/>
            <person name="Ravi A."/>
            <person name="Getino M."/>
            <person name="Pursley I."/>
            <person name="Horton D.L."/>
            <person name="Alikhan N.F."/>
            <person name="Baker D."/>
            <person name="Gharbi K."/>
            <person name="Hall N."/>
            <person name="Watson M."/>
            <person name="Adriaenssens E.M."/>
            <person name="Foster-Nyarko E."/>
            <person name="Jarju S."/>
            <person name="Secka A."/>
            <person name="Antonio M."/>
            <person name="Oren A."/>
            <person name="Chaudhuri R.R."/>
            <person name="La Ragione R."/>
            <person name="Hildebrand F."/>
            <person name="Pallen M.J."/>
        </authorList>
    </citation>
    <scope>NUCLEOTIDE SEQUENCE</scope>
    <source>
        <strain evidence="1">421</strain>
    </source>
</reference>
<comment type="caution">
    <text evidence="1">The sequence shown here is derived from an EMBL/GenBank/DDBJ whole genome shotgun (WGS) entry which is preliminary data.</text>
</comment>
<dbReference type="AlphaFoldDB" id="A0A9D1RCL6"/>
<name>A0A9D1RCL6_9FIRM</name>
<dbReference type="Proteomes" id="UP000824205">
    <property type="component" value="Unassembled WGS sequence"/>
</dbReference>